<evidence type="ECO:0000259" key="7">
    <source>
        <dbReference type="Pfam" id="PF00108"/>
    </source>
</evidence>
<dbReference type="InterPro" id="IPR050215">
    <property type="entry name" value="Thiolase-like_sf_Thiolase"/>
</dbReference>
<dbReference type="CDD" id="cd00751">
    <property type="entry name" value="thiolase"/>
    <property type="match status" value="1"/>
</dbReference>
<dbReference type="SUPFAM" id="SSF53901">
    <property type="entry name" value="Thiolase-like"/>
    <property type="match status" value="2"/>
</dbReference>
<evidence type="ECO:0000256" key="1">
    <source>
        <dbReference type="ARBA" id="ARBA00005189"/>
    </source>
</evidence>
<dbReference type="InterPro" id="IPR002155">
    <property type="entry name" value="Thiolase"/>
</dbReference>
<feature type="active site" description="Acyl-thioester intermediate" evidence="5">
    <location>
        <position position="91"/>
    </location>
</feature>
<protein>
    <submittedName>
        <fullName evidence="9">Acetyl-CoA acyltransferase</fullName>
    </submittedName>
</protein>
<reference evidence="9 10" key="1">
    <citation type="submission" date="2016-10" db="EMBL/GenBank/DDBJ databases">
        <authorList>
            <person name="Varghese N."/>
            <person name="Submissions S."/>
        </authorList>
    </citation>
    <scope>NUCLEOTIDE SEQUENCE [LARGE SCALE GENOMIC DNA]</scope>
    <source>
        <strain evidence="9 10">Mar_2010_102</strain>
    </source>
</reference>
<dbReference type="InterPro" id="IPR020616">
    <property type="entry name" value="Thiolase_N"/>
</dbReference>
<proteinExistence type="inferred from homology"/>
<comment type="pathway">
    <text evidence="1">Lipid metabolism.</text>
</comment>
<dbReference type="GO" id="GO:0006635">
    <property type="term" value="P:fatty acid beta-oxidation"/>
    <property type="evidence" value="ECO:0007669"/>
    <property type="project" value="TreeGrafter"/>
</dbReference>
<dbReference type="EMBL" id="LT629745">
    <property type="protein sequence ID" value="SDR65266.1"/>
    <property type="molecule type" value="Genomic_DNA"/>
</dbReference>
<dbReference type="InterPro" id="IPR020613">
    <property type="entry name" value="Thiolase_CS"/>
</dbReference>
<dbReference type="PANTHER" id="PTHR43853">
    <property type="entry name" value="3-KETOACYL-COA THIOLASE, PEROXISOMAL"/>
    <property type="match status" value="1"/>
</dbReference>
<dbReference type="Pfam" id="PF00108">
    <property type="entry name" value="Thiolase_N"/>
    <property type="match status" value="1"/>
</dbReference>
<dbReference type="GO" id="GO:0003988">
    <property type="term" value="F:acetyl-CoA C-acyltransferase activity"/>
    <property type="evidence" value="ECO:0007669"/>
    <property type="project" value="TreeGrafter"/>
</dbReference>
<dbReference type="PANTHER" id="PTHR43853:SF21">
    <property type="entry name" value="STEROID 3-KETOACYL-COA THIOLASE"/>
    <property type="match status" value="1"/>
</dbReference>
<feature type="active site" description="Proton acceptor" evidence="5">
    <location>
        <position position="349"/>
    </location>
</feature>
<dbReference type="Pfam" id="PF02803">
    <property type="entry name" value="Thiolase_C"/>
    <property type="match status" value="1"/>
</dbReference>
<comment type="similarity">
    <text evidence="2 6">Belongs to the thiolase-like superfamily. Thiolase family.</text>
</comment>
<evidence type="ECO:0000259" key="8">
    <source>
        <dbReference type="Pfam" id="PF02803"/>
    </source>
</evidence>
<feature type="domain" description="Thiolase N-terminal" evidence="7">
    <location>
        <begin position="5"/>
        <end position="263"/>
    </location>
</feature>
<evidence type="ECO:0000256" key="5">
    <source>
        <dbReference type="PIRSR" id="PIRSR000429-1"/>
    </source>
</evidence>
<dbReference type="GO" id="GO:0010124">
    <property type="term" value="P:phenylacetate catabolic process"/>
    <property type="evidence" value="ECO:0007669"/>
    <property type="project" value="TreeGrafter"/>
</dbReference>
<evidence type="ECO:0000256" key="4">
    <source>
        <dbReference type="ARBA" id="ARBA00023315"/>
    </source>
</evidence>
<organism evidence="9 10">
    <name type="scientific">Christiangramia echinicola</name>
    <dbReference type="NCBI Taxonomy" id="279359"/>
    <lineage>
        <taxon>Bacteria</taxon>
        <taxon>Pseudomonadati</taxon>
        <taxon>Bacteroidota</taxon>
        <taxon>Flavobacteriia</taxon>
        <taxon>Flavobacteriales</taxon>
        <taxon>Flavobacteriaceae</taxon>
        <taxon>Christiangramia</taxon>
    </lineage>
</organism>
<dbReference type="FunFam" id="3.40.47.10:FF:000010">
    <property type="entry name" value="Acetyl-CoA acetyltransferase (Thiolase)"/>
    <property type="match status" value="1"/>
</dbReference>
<accession>A0A1H1KSP4</accession>
<dbReference type="GO" id="GO:0005737">
    <property type="term" value="C:cytoplasm"/>
    <property type="evidence" value="ECO:0007669"/>
    <property type="project" value="UniProtKB-ARBA"/>
</dbReference>
<evidence type="ECO:0000313" key="10">
    <source>
        <dbReference type="Proteomes" id="UP000198858"/>
    </source>
</evidence>
<evidence type="ECO:0000256" key="2">
    <source>
        <dbReference type="ARBA" id="ARBA00010982"/>
    </source>
</evidence>
<dbReference type="Proteomes" id="UP000198858">
    <property type="component" value="Chromosome I"/>
</dbReference>
<dbReference type="Gene3D" id="3.40.47.10">
    <property type="match status" value="1"/>
</dbReference>
<feature type="domain" description="Thiolase C-terminal" evidence="8">
    <location>
        <begin position="271"/>
        <end position="393"/>
    </location>
</feature>
<keyword evidence="10" id="KW-1185">Reference proteome</keyword>
<dbReference type="AlphaFoldDB" id="A0A1H1KSP4"/>
<dbReference type="InterPro" id="IPR020617">
    <property type="entry name" value="Thiolase_C"/>
</dbReference>
<dbReference type="PROSITE" id="PS00737">
    <property type="entry name" value="THIOLASE_2"/>
    <property type="match status" value="1"/>
</dbReference>
<dbReference type="PROSITE" id="PS00098">
    <property type="entry name" value="THIOLASE_1"/>
    <property type="match status" value="1"/>
</dbReference>
<dbReference type="InterPro" id="IPR016039">
    <property type="entry name" value="Thiolase-like"/>
</dbReference>
<evidence type="ECO:0000256" key="3">
    <source>
        <dbReference type="ARBA" id="ARBA00022679"/>
    </source>
</evidence>
<feature type="active site" description="Proton acceptor" evidence="5">
    <location>
        <position position="381"/>
    </location>
</feature>
<evidence type="ECO:0000313" key="9">
    <source>
        <dbReference type="EMBL" id="SDR65266.1"/>
    </source>
</evidence>
<evidence type="ECO:0000256" key="6">
    <source>
        <dbReference type="RuleBase" id="RU003557"/>
    </source>
</evidence>
<dbReference type="STRING" id="1250231.SAMN04488552_0094"/>
<dbReference type="RefSeq" id="WP_089660842.1">
    <property type="nucleotide sequence ID" value="NZ_LT629745.1"/>
</dbReference>
<dbReference type="InterPro" id="IPR020615">
    <property type="entry name" value="Thiolase_acyl_enz_int_AS"/>
</dbReference>
<gene>
    <name evidence="9" type="ORF">SAMN04488552_0094</name>
</gene>
<dbReference type="NCBIfam" id="TIGR01930">
    <property type="entry name" value="AcCoA-C-Actrans"/>
    <property type="match status" value="1"/>
</dbReference>
<keyword evidence="3 6" id="KW-0808">Transferase</keyword>
<name>A0A1H1KSP4_9FLAO</name>
<keyword evidence="4 6" id="KW-0012">Acyltransferase</keyword>
<dbReference type="PIRSF" id="PIRSF000429">
    <property type="entry name" value="Ac-CoA_Ac_transf"/>
    <property type="match status" value="1"/>
</dbReference>
<sequence length="396" mass="43255">MKTAYIVKAYRTAVGKAPRGVFRFKRPDELAAETIQYMMDKLPDFDKTRIDDVMVGNAMPEAEQGLNVGRLISLMGLKIEDVPGMTVNRYCASGLETISIATAKIQSGMADCVIAGGAESMSYIPMGGYKPVPDYKVVKEGNEDYYWGMGLTAEAVANKYKVSREDQDEFAYNSHQKAIKAQAEDRFQDQIVPINIDETYVDDNGKKQTRSYTVNKDEGPRKDTSIEVLNKLRPVFAEGGSVTAGNSSQMSDGAAFVMVMSEEMVKELNLEPIARMVSYSAVGVEPRIMGIGPVHAIPKALKQAGLKQDDIELTELNEAFASQSLAVIRELGLDKDKVNPNGGAISMGHPLGCTGAKLSVQIFDEMRKRNLKNKHCMVTMCVGTGQGAAGVFEFLN</sequence>